<sequence length="74" mass="8823">MSPIDYKAMSDHELKQYFLQNRDDKEALQVYLDRINQHPHEVITTVDAADFNERIQVAVEKKRQGDTSEDRFQR</sequence>
<dbReference type="eggNOG" id="ENOG5033475">
    <property type="taxonomic scope" value="Bacteria"/>
</dbReference>
<dbReference type="Proteomes" id="UP000010482">
    <property type="component" value="Chromosome"/>
</dbReference>
<reference evidence="1" key="1">
    <citation type="submission" date="2012-04" db="EMBL/GenBank/DDBJ databases">
        <title>Finished genome of Dactylococcopsis salina PCC 8305.</title>
        <authorList>
            <consortium name="US DOE Joint Genome Institute"/>
            <person name="Gugger M."/>
            <person name="Coursin T."/>
            <person name="Rippka R."/>
            <person name="Tandeau De Marsac N."/>
            <person name="Huntemann M."/>
            <person name="Wei C.-L."/>
            <person name="Han J."/>
            <person name="Detter J.C."/>
            <person name="Han C."/>
            <person name="Tapia R."/>
            <person name="Daligault H."/>
            <person name="Chen A."/>
            <person name="Krypides N."/>
            <person name="Mavromatis K."/>
            <person name="Markowitz V."/>
            <person name="Szeto E."/>
            <person name="Ivanova N."/>
            <person name="Ovchinnikova G."/>
            <person name="Pagani I."/>
            <person name="Pati A."/>
            <person name="Goodwin L."/>
            <person name="Peters L."/>
            <person name="Pitluck S."/>
            <person name="Woyke T."/>
            <person name="Kerfeld C."/>
        </authorList>
    </citation>
    <scope>NUCLEOTIDE SEQUENCE [LARGE SCALE GENOMIC DNA]</scope>
    <source>
        <strain evidence="1">PCC 8305</strain>
    </source>
</reference>
<dbReference type="EMBL" id="CP003944">
    <property type="protein sequence ID" value="AFZ51731.1"/>
    <property type="molecule type" value="Genomic_DNA"/>
</dbReference>
<accession>K9YXS2</accession>
<keyword evidence="2" id="KW-1185">Reference proteome</keyword>
<dbReference type="HOGENOM" id="CLU_193569_0_0_3"/>
<dbReference type="KEGG" id="dsl:Dacsa_3210"/>
<dbReference type="OrthoDB" id="428065at2"/>
<protein>
    <submittedName>
        <fullName evidence="1">Uncharacterized protein</fullName>
    </submittedName>
</protein>
<dbReference type="RefSeq" id="WP_015230708.1">
    <property type="nucleotide sequence ID" value="NC_019780.1"/>
</dbReference>
<evidence type="ECO:0000313" key="1">
    <source>
        <dbReference type="EMBL" id="AFZ51731.1"/>
    </source>
</evidence>
<dbReference type="Pfam" id="PF21826">
    <property type="entry name" value="DUF6887"/>
    <property type="match status" value="1"/>
</dbReference>
<name>K9YXS2_DACS8</name>
<dbReference type="InterPro" id="IPR054053">
    <property type="entry name" value="DUF6887"/>
</dbReference>
<organism evidence="1 2">
    <name type="scientific">Dactylococcopsis salina (strain PCC 8305)</name>
    <name type="common">Myxobactron salinum</name>
    <dbReference type="NCBI Taxonomy" id="13035"/>
    <lineage>
        <taxon>Bacteria</taxon>
        <taxon>Bacillati</taxon>
        <taxon>Cyanobacteriota</taxon>
        <taxon>Cyanophyceae</taxon>
        <taxon>Nodosilineales</taxon>
        <taxon>Cymatolegaceae</taxon>
        <taxon>Dactylococcopsis</taxon>
    </lineage>
</organism>
<evidence type="ECO:0000313" key="2">
    <source>
        <dbReference type="Proteomes" id="UP000010482"/>
    </source>
</evidence>
<dbReference type="STRING" id="13035.Dacsa_3210"/>
<proteinExistence type="predicted"/>
<dbReference type="AlphaFoldDB" id="K9YXS2"/>
<gene>
    <name evidence="1" type="ORF">Dacsa_3210</name>
</gene>